<reference evidence="1 2" key="1">
    <citation type="submission" date="2013-02" db="EMBL/GenBank/DDBJ databases">
        <title>A novel strain isolated from Lonar lake, Maharashtra, India.</title>
        <authorList>
            <person name="Singh A."/>
        </authorList>
    </citation>
    <scope>NUCLEOTIDE SEQUENCE [LARGE SCALE GENOMIC DNA]</scope>
    <source>
        <strain evidence="1 2">AK24</strain>
    </source>
</reference>
<evidence type="ECO:0000313" key="1">
    <source>
        <dbReference type="EMBL" id="EON76639.1"/>
    </source>
</evidence>
<sequence length="39" mass="4615">MLHALRTQKLSFLGLNKNRIRLLGFKLENRTAWKKPLAH</sequence>
<gene>
    <name evidence="1" type="ORF">ADIS_3089</name>
</gene>
<organism evidence="1 2">
    <name type="scientific">Lunatimonas lonarensis</name>
    <dbReference type="NCBI Taxonomy" id="1232681"/>
    <lineage>
        <taxon>Bacteria</taxon>
        <taxon>Pseudomonadati</taxon>
        <taxon>Bacteroidota</taxon>
        <taxon>Cytophagia</taxon>
        <taxon>Cytophagales</taxon>
        <taxon>Cyclobacteriaceae</taxon>
    </lineage>
</organism>
<accession>R7ZRN1</accession>
<comment type="caution">
    <text evidence="1">The sequence shown here is derived from an EMBL/GenBank/DDBJ whole genome shotgun (WGS) entry which is preliminary data.</text>
</comment>
<dbReference type="AlphaFoldDB" id="R7ZRN1"/>
<evidence type="ECO:0000313" key="2">
    <source>
        <dbReference type="Proteomes" id="UP000013909"/>
    </source>
</evidence>
<keyword evidence="2" id="KW-1185">Reference proteome</keyword>
<name>R7ZRN1_9BACT</name>
<proteinExistence type="predicted"/>
<dbReference type="Proteomes" id="UP000013909">
    <property type="component" value="Unassembled WGS sequence"/>
</dbReference>
<dbReference type="EMBL" id="AQHR01000085">
    <property type="protein sequence ID" value="EON76639.1"/>
    <property type="molecule type" value="Genomic_DNA"/>
</dbReference>
<protein>
    <submittedName>
        <fullName evidence="1">Uncharacterized protein</fullName>
    </submittedName>
</protein>